<feature type="domain" description="B30.2/SPRY" evidence="2">
    <location>
        <begin position="1"/>
        <end position="165"/>
    </location>
</feature>
<name>A0A0N5AUS4_9BILA</name>
<dbReference type="InterPro" id="IPR001496">
    <property type="entry name" value="SOCS_box"/>
</dbReference>
<sequence>MSILISSSEAVVCGGFVAFHTDISNGTIAVRGDRPLTADVIAFWKIEIVQPLFGTSIMFGVGSSRAKRSLRYCFANLLGFDDQSYGLSYNGQIFHNGIGVQFCKPFHNPCSLSILFHGPSASIGFFRNEVFLGWAFKQVDLTEPLYPMISSTAQRSFFNVRSQWFRSVLPESLSEKCLEKISSLISEVTDVQRLPIPEFLKRSLRERIVRPRLNLQVSVK</sequence>
<organism evidence="4 5">
    <name type="scientific">Syphacia muris</name>
    <dbReference type="NCBI Taxonomy" id="451379"/>
    <lineage>
        <taxon>Eukaryota</taxon>
        <taxon>Metazoa</taxon>
        <taxon>Ecdysozoa</taxon>
        <taxon>Nematoda</taxon>
        <taxon>Chromadorea</taxon>
        <taxon>Rhabditida</taxon>
        <taxon>Spirurina</taxon>
        <taxon>Oxyuridomorpha</taxon>
        <taxon>Oxyuroidea</taxon>
        <taxon>Oxyuridae</taxon>
        <taxon>Syphacia</taxon>
    </lineage>
</organism>
<dbReference type="Gene3D" id="2.60.120.920">
    <property type="match status" value="1"/>
</dbReference>
<evidence type="ECO:0000313" key="4">
    <source>
        <dbReference type="Proteomes" id="UP000046393"/>
    </source>
</evidence>
<dbReference type="PANTHER" id="PTHR12245:SF12">
    <property type="entry name" value="SPRY DOMAIN-CONTAINING SOCS BOX PROTEIN 3"/>
    <property type="match status" value="1"/>
</dbReference>
<dbReference type="InterPro" id="IPR013320">
    <property type="entry name" value="ConA-like_dom_sf"/>
</dbReference>
<feature type="domain" description="SOCS box" evidence="3">
    <location>
        <begin position="159"/>
        <end position="210"/>
    </location>
</feature>
<evidence type="ECO:0000259" key="3">
    <source>
        <dbReference type="PROSITE" id="PS50225"/>
    </source>
</evidence>
<dbReference type="PANTHER" id="PTHR12245">
    <property type="entry name" value="SPRY DOMAIN CONTAINING SOCS BOX PROTEIN"/>
    <property type="match status" value="1"/>
</dbReference>
<dbReference type="STRING" id="451379.A0A0N5AUS4"/>
<dbReference type="Proteomes" id="UP000046393">
    <property type="component" value="Unplaced"/>
</dbReference>
<dbReference type="InterPro" id="IPR003877">
    <property type="entry name" value="SPRY_dom"/>
</dbReference>
<accession>A0A0N5AUS4</accession>
<dbReference type="SUPFAM" id="SSF49899">
    <property type="entry name" value="Concanavalin A-like lectins/glucanases"/>
    <property type="match status" value="1"/>
</dbReference>
<reference evidence="5" key="1">
    <citation type="submission" date="2016-04" db="UniProtKB">
        <authorList>
            <consortium name="WormBaseParasite"/>
        </authorList>
    </citation>
    <scope>IDENTIFICATION</scope>
</reference>
<dbReference type="PROSITE" id="PS50188">
    <property type="entry name" value="B302_SPRY"/>
    <property type="match status" value="1"/>
</dbReference>
<dbReference type="GO" id="GO:0019005">
    <property type="term" value="C:SCF ubiquitin ligase complex"/>
    <property type="evidence" value="ECO:0007669"/>
    <property type="project" value="TreeGrafter"/>
</dbReference>
<evidence type="ECO:0000313" key="5">
    <source>
        <dbReference type="WBParaSite" id="SMUV_0000861701-mRNA-1"/>
    </source>
</evidence>
<dbReference type="WBParaSite" id="SMUV_0000861701-mRNA-1">
    <property type="protein sequence ID" value="SMUV_0000861701-mRNA-1"/>
    <property type="gene ID" value="SMUV_0000861701"/>
</dbReference>
<dbReference type="InterPro" id="IPR043136">
    <property type="entry name" value="B30.2/SPRY_sf"/>
</dbReference>
<dbReference type="InterPro" id="IPR050672">
    <property type="entry name" value="FBXO45-Fsn/SPSB_families"/>
</dbReference>
<evidence type="ECO:0000256" key="1">
    <source>
        <dbReference type="ARBA" id="ARBA00010910"/>
    </source>
</evidence>
<dbReference type="GO" id="GO:0043161">
    <property type="term" value="P:proteasome-mediated ubiquitin-dependent protein catabolic process"/>
    <property type="evidence" value="ECO:0007669"/>
    <property type="project" value="TreeGrafter"/>
</dbReference>
<evidence type="ECO:0000259" key="2">
    <source>
        <dbReference type="PROSITE" id="PS50188"/>
    </source>
</evidence>
<dbReference type="InterPro" id="IPR001870">
    <property type="entry name" value="B30.2/SPRY"/>
</dbReference>
<dbReference type="Pfam" id="PF00622">
    <property type="entry name" value="SPRY"/>
    <property type="match status" value="1"/>
</dbReference>
<dbReference type="AlphaFoldDB" id="A0A0N5AUS4"/>
<proteinExistence type="inferred from homology"/>
<protein>
    <submittedName>
        <fullName evidence="5">SPRY domain-containing protein</fullName>
    </submittedName>
</protein>
<comment type="similarity">
    <text evidence="1">Belongs to the SPSB family.</text>
</comment>
<dbReference type="PROSITE" id="PS50225">
    <property type="entry name" value="SOCS"/>
    <property type="match status" value="1"/>
</dbReference>
<keyword evidence="4" id="KW-1185">Reference proteome</keyword>